<evidence type="ECO:0000313" key="3">
    <source>
        <dbReference type="Proteomes" id="UP000198531"/>
    </source>
</evidence>
<accession>A0A1I6FWL4</accession>
<dbReference type="OrthoDB" id="197463at2157"/>
<dbReference type="STRING" id="553469.SAMN04487947_0141"/>
<evidence type="ECO:0000256" key="1">
    <source>
        <dbReference type="SAM" id="MobiDB-lite"/>
    </source>
</evidence>
<feature type="compositionally biased region" description="Basic and acidic residues" evidence="1">
    <location>
        <begin position="67"/>
        <end position="89"/>
    </location>
</feature>
<dbReference type="Pfam" id="PF24430">
    <property type="entry name" value="DUF7553"/>
    <property type="match status" value="1"/>
</dbReference>
<sequence>MTRDLLEAASDDLTAAAEAAEGDLRERIEGQAETLSKLASADRGPDHGRLARHMNALAEIADQSDGGVREKVESARDKVSEYREGVAGV</sequence>
<gene>
    <name evidence="2" type="ORF">SAMN04487947_0141</name>
</gene>
<reference evidence="3" key="1">
    <citation type="submission" date="2016-10" db="EMBL/GenBank/DDBJ databases">
        <authorList>
            <person name="Varghese N."/>
            <person name="Submissions S."/>
        </authorList>
    </citation>
    <scope>NUCLEOTIDE SEQUENCE [LARGE SCALE GENOMIC DNA]</scope>
    <source>
        <strain evidence="3">CGMCC 1.7736</strain>
    </source>
</reference>
<dbReference type="InterPro" id="IPR055975">
    <property type="entry name" value="DUF7553"/>
</dbReference>
<dbReference type="EMBL" id="FOYT01000001">
    <property type="protein sequence ID" value="SFR34298.1"/>
    <property type="molecule type" value="Genomic_DNA"/>
</dbReference>
<protein>
    <submittedName>
        <fullName evidence="2">Uncharacterized protein</fullName>
    </submittedName>
</protein>
<organism evidence="2 3">
    <name type="scientific">Halogeometricum rufum</name>
    <dbReference type="NCBI Taxonomy" id="553469"/>
    <lineage>
        <taxon>Archaea</taxon>
        <taxon>Methanobacteriati</taxon>
        <taxon>Methanobacteriota</taxon>
        <taxon>Stenosarchaea group</taxon>
        <taxon>Halobacteria</taxon>
        <taxon>Halobacteriales</taxon>
        <taxon>Haloferacaceae</taxon>
        <taxon>Halogeometricum</taxon>
    </lineage>
</organism>
<dbReference type="RefSeq" id="WP_089803829.1">
    <property type="nucleotide sequence ID" value="NZ_FOYT01000001.1"/>
</dbReference>
<evidence type="ECO:0000313" key="2">
    <source>
        <dbReference type="EMBL" id="SFR34298.1"/>
    </source>
</evidence>
<dbReference type="Proteomes" id="UP000198531">
    <property type="component" value="Unassembled WGS sequence"/>
</dbReference>
<dbReference type="AlphaFoldDB" id="A0A1I6FWL4"/>
<keyword evidence="3" id="KW-1185">Reference proteome</keyword>
<name>A0A1I6FWL4_9EURY</name>
<feature type="region of interest" description="Disordered" evidence="1">
    <location>
        <begin position="62"/>
        <end position="89"/>
    </location>
</feature>
<proteinExistence type="predicted"/>